<accession>A0ABT4LFM3</accession>
<evidence type="ECO:0000256" key="1">
    <source>
        <dbReference type="ARBA" id="ARBA00023015"/>
    </source>
</evidence>
<dbReference type="PROSITE" id="PS50949">
    <property type="entry name" value="HTH_GNTR"/>
    <property type="match status" value="1"/>
</dbReference>
<reference evidence="5" key="1">
    <citation type="submission" date="2022-12" db="EMBL/GenBank/DDBJ databases">
        <title>Bacterial isolates from different developmental stages of Nematostella vectensis.</title>
        <authorList>
            <person name="Fraune S."/>
        </authorList>
    </citation>
    <scope>NUCLEOTIDE SEQUENCE</scope>
    <source>
        <strain evidence="5">G21630-S1</strain>
    </source>
</reference>
<evidence type="ECO:0000313" key="5">
    <source>
        <dbReference type="EMBL" id="MCZ4279898.1"/>
    </source>
</evidence>
<dbReference type="SUPFAM" id="SSF48008">
    <property type="entry name" value="GntR ligand-binding domain-like"/>
    <property type="match status" value="1"/>
</dbReference>
<gene>
    <name evidence="5" type="ORF">O4H49_03855</name>
</gene>
<keyword evidence="3" id="KW-0804">Transcription</keyword>
<dbReference type="SMART" id="SM00345">
    <property type="entry name" value="HTH_GNTR"/>
    <property type="match status" value="1"/>
</dbReference>
<keyword evidence="6" id="KW-1185">Reference proteome</keyword>
<evidence type="ECO:0000256" key="3">
    <source>
        <dbReference type="ARBA" id="ARBA00023163"/>
    </source>
</evidence>
<evidence type="ECO:0000259" key="4">
    <source>
        <dbReference type="PROSITE" id="PS50949"/>
    </source>
</evidence>
<dbReference type="Pfam" id="PF07729">
    <property type="entry name" value="FCD"/>
    <property type="match status" value="1"/>
</dbReference>
<dbReference type="Gene3D" id="1.10.10.10">
    <property type="entry name" value="Winged helix-like DNA-binding domain superfamily/Winged helix DNA-binding domain"/>
    <property type="match status" value="1"/>
</dbReference>
<dbReference type="PRINTS" id="PR00035">
    <property type="entry name" value="HTHGNTR"/>
</dbReference>
<dbReference type="Proteomes" id="UP001069802">
    <property type="component" value="Unassembled WGS sequence"/>
</dbReference>
<dbReference type="CDD" id="cd07377">
    <property type="entry name" value="WHTH_GntR"/>
    <property type="match status" value="1"/>
</dbReference>
<evidence type="ECO:0000313" key="6">
    <source>
        <dbReference type="Proteomes" id="UP001069802"/>
    </source>
</evidence>
<keyword evidence="2" id="KW-0238">DNA-binding</keyword>
<name>A0ABT4LFM3_9PROT</name>
<dbReference type="RefSeq" id="WP_269422095.1">
    <property type="nucleotide sequence ID" value="NZ_JAPWGY010000001.1"/>
</dbReference>
<organism evidence="5 6">
    <name type="scientific">Kiloniella laminariae</name>
    <dbReference type="NCBI Taxonomy" id="454162"/>
    <lineage>
        <taxon>Bacteria</taxon>
        <taxon>Pseudomonadati</taxon>
        <taxon>Pseudomonadota</taxon>
        <taxon>Alphaproteobacteria</taxon>
        <taxon>Rhodospirillales</taxon>
        <taxon>Kiloniellaceae</taxon>
        <taxon>Kiloniella</taxon>
    </lineage>
</organism>
<dbReference type="InterPro" id="IPR011711">
    <property type="entry name" value="GntR_C"/>
</dbReference>
<dbReference type="PANTHER" id="PTHR43537">
    <property type="entry name" value="TRANSCRIPTIONAL REGULATOR, GNTR FAMILY"/>
    <property type="match status" value="1"/>
</dbReference>
<dbReference type="InterPro" id="IPR008920">
    <property type="entry name" value="TF_FadR/GntR_C"/>
</dbReference>
<dbReference type="SUPFAM" id="SSF46785">
    <property type="entry name" value="Winged helix' DNA-binding domain"/>
    <property type="match status" value="1"/>
</dbReference>
<dbReference type="InterPro" id="IPR036388">
    <property type="entry name" value="WH-like_DNA-bd_sf"/>
</dbReference>
<dbReference type="InterPro" id="IPR036390">
    <property type="entry name" value="WH_DNA-bd_sf"/>
</dbReference>
<evidence type="ECO:0000256" key="2">
    <source>
        <dbReference type="ARBA" id="ARBA00023125"/>
    </source>
</evidence>
<dbReference type="PANTHER" id="PTHR43537:SF41">
    <property type="entry name" value="TRANSCRIPTIONAL REGULATORY PROTEIN"/>
    <property type="match status" value="1"/>
</dbReference>
<feature type="domain" description="HTH gntR-type" evidence="4">
    <location>
        <begin position="15"/>
        <end position="82"/>
    </location>
</feature>
<dbReference type="SMART" id="SM00895">
    <property type="entry name" value="FCD"/>
    <property type="match status" value="1"/>
</dbReference>
<dbReference type="EMBL" id="JAPWGY010000001">
    <property type="protein sequence ID" value="MCZ4279898.1"/>
    <property type="molecule type" value="Genomic_DNA"/>
</dbReference>
<dbReference type="Pfam" id="PF00392">
    <property type="entry name" value="GntR"/>
    <property type="match status" value="1"/>
</dbReference>
<comment type="caution">
    <text evidence="5">The sequence shown here is derived from an EMBL/GenBank/DDBJ whole genome shotgun (WGS) entry which is preliminary data.</text>
</comment>
<keyword evidence="1" id="KW-0805">Transcription regulation</keyword>
<dbReference type="Gene3D" id="1.20.120.530">
    <property type="entry name" value="GntR ligand-binding domain-like"/>
    <property type="match status" value="1"/>
</dbReference>
<proteinExistence type="predicted"/>
<protein>
    <submittedName>
        <fullName evidence="5">GntR family transcriptional regulator</fullName>
    </submittedName>
</protein>
<sequence length="224" mass="25156">MTDKAPKPTKISRSGAQANEIARLLRTDIISGEIPQGEILRQENLAQRFQTSRMPVRDALRILEQEGLVDLQPNRGAQVAILDVEGIREIYEMRAVAEVLALRHAIPELTNSQIEKAEKIRSEAESAGLEQFGVLNKAFHETLYAPCARPRLLSHISSLHDLADRYLRIAAIELDYIDRSNQEHCQLLAACNARDTLKACKLLDQHIISAGEKLFTRLKEASTR</sequence>
<dbReference type="InterPro" id="IPR000524">
    <property type="entry name" value="Tscrpt_reg_HTH_GntR"/>
</dbReference>